<dbReference type="Gene3D" id="1.10.357.10">
    <property type="entry name" value="Tetracycline Repressor, domain 2"/>
    <property type="match status" value="1"/>
</dbReference>
<proteinExistence type="predicted"/>
<reference evidence="4 5" key="1">
    <citation type="submission" date="2016-09" db="EMBL/GenBank/DDBJ databases">
        <authorList>
            <person name="Inglin R.C."/>
        </authorList>
    </citation>
    <scope>NUCLEOTIDE SEQUENCE [LARGE SCALE GENOMIC DNA]</scope>
    <source>
        <strain evidence="4 5">RI-517</strain>
    </source>
</reference>
<organism evidence="4 5">
    <name type="scientific">Latilactobacillus sakei</name>
    <name type="common">Lactobacillus sakei</name>
    <dbReference type="NCBI Taxonomy" id="1599"/>
    <lineage>
        <taxon>Bacteria</taxon>
        <taxon>Bacillati</taxon>
        <taxon>Bacillota</taxon>
        <taxon>Bacilli</taxon>
        <taxon>Lactobacillales</taxon>
        <taxon>Lactobacillaceae</taxon>
        <taxon>Latilactobacillus</taxon>
    </lineage>
</organism>
<feature type="DNA-binding region" description="H-T-H motif" evidence="2">
    <location>
        <begin position="35"/>
        <end position="54"/>
    </location>
</feature>
<dbReference type="EMBL" id="MKGH01000012">
    <property type="protein sequence ID" value="PKX78965.1"/>
    <property type="molecule type" value="Genomic_DNA"/>
</dbReference>
<gene>
    <name evidence="4" type="ORF">CUR37_03770</name>
</gene>
<dbReference type="SUPFAM" id="SSF46689">
    <property type="entry name" value="Homeodomain-like"/>
    <property type="match status" value="1"/>
</dbReference>
<evidence type="ECO:0000259" key="3">
    <source>
        <dbReference type="PROSITE" id="PS50977"/>
    </source>
</evidence>
<dbReference type="PANTHER" id="PTHR43479:SF11">
    <property type="entry name" value="ACREF_ENVCD OPERON REPRESSOR-RELATED"/>
    <property type="match status" value="1"/>
</dbReference>
<dbReference type="PROSITE" id="PS50977">
    <property type="entry name" value="HTH_TETR_2"/>
    <property type="match status" value="1"/>
</dbReference>
<evidence type="ECO:0000313" key="5">
    <source>
        <dbReference type="Proteomes" id="UP000234349"/>
    </source>
</evidence>
<protein>
    <submittedName>
        <fullName evidence="4">TetR/AcrR family transcriptional regulator</fullName>
    </submittedName>
</protein>
<dbReference type="InterPro" id="IPR009057">
    <property type="entry name" value="Homeodomain-like_sf"/>
</dbReference>
<dbReference type="InterPro" id="IPR050624">
    <property type="entry name" value="HTH-type_Tx_Regulator"/>
</dbReference>
<dbReference type="Proteomes" id="UP000234349">
    <property type="component" value="Unassembled WGS sequence"/>
</dbReference>
<comment type="caution">
    <text evidence="4">The sequence shown here is derived from an EMBL/GenBank/DDBJ whole genome shotgun (WGS) entry which is preliminary data.</text>
</comment>
<accession>A0AAX0VFJ7</accession>
<keyword evidence="1 2" id="KW-0238">DNA-binding</keyword>
<dbReference type="AlphaFoldDB" id="A0AAX0VFJ7"/>
<feature type="domain" description="HTH tetR-type" evidence="3">
    <location>
        <begin position="12"/>
        <end position="72"/>
    </location>
</feature>
<dbReference type="PANTHER" id="PTHR43479">
    <property type="entry name" value="ACREF/ENVCD OPERON REPRESSOR-RELATED"/>
    <property type="match status" value="1"/>
</dbReference>
<name>A0AAX0VFJ7_LATSK</name>
<sequence>MAATNHAQAIKQDSQEYLTTALLQLLEAHQFEDITVTQVVKRAGVSRMAFYRNFDSLEQVLIDYFTPIIETHFKAVLQQQSAELKLAALSTFFIELEATLKLADKRGFEPIVRDVFTDNIQQFYQTIDPWRSLDAIRQKYYVQFMAVGVYQIWRDWLLGGQKESLSFIHQLLANLQHHMDLAVSQPISGLKKR</sequence>
<dbReference type="InterPro" id="IPR001647">
    <property type="entry name" value="HTH_TetR"/>
</dbReference>
<evidence type="ECO:0000256" key="1">
    <source>
        <dbReference type="ARBA" id="ARBA00023125"/>
    </source>
</evidence>
<dbReference type="Pfam" id="PF00440">
    <property type="entry name" value="TetR_N"/>
    <property type="match status" value="1"/>
</dbReference>
<evidence type="ECO:0000256" key="2">
    <source>
        <dbReference type="PROSITE-ProRule" id="PRU00335"/>
    </source>
</evidence>
<evidence type="ECO:0000313" key="4">
    <source>
        <dbReference type="EMBL" id="PKX78965.1"/>
    </source>
</evidence>
<dbReference type="RefSeq" id="WP_011374754.1">
    <property type="nucleotide sequence ID" value="NZ_AP017931.1"/>
</dbReference>
<dbReference type="GO" id="GO:0003677">
    <property type="term" value="F:DNA binding"/>
    <property type="evidence" value="ECO:0007669"/>
    <property type="project" value="UniProtKB-UniRule"/>
</dbReference>